<keyword evidence="3 7" id="KW-0694">RNA-binding</keyword>
<dbReference type="PANTHER" id="PTHR12899">
    <property type="entry name" value="39S RIBOSOMAL PROTEIN L18, MITOCHONDRIAL"/>
    <property type="match status" value="1"/>
</dbReference>
<keyword evidence="2 7" id="KW-0699">rRNA-binding</keyword>
<comment type="similarity">
    <text evidence="1 7">Belongs to the universal ribosomal protein uL18 family.</text>
</comment>
<dbReference type="Proteomes" id="UP000218113">
    <property type="component" value="Unassembled WGS sequence"/>
</dbReference>
<dbReference type="SUPFAM" id="SSF53137">
    <property type="entry name" value="Translational machinery components"/>
    <property type="match status" value="1"/>
</dbReference>
<name>A0A2A4TB40_9DELT</name>
<dbReference type="InterPro" id="IPR057268">
    <property type="entry name" value="Ribosomal_L18"/>
</dbReference>
<evidence type="ECO:0000256" key="6">
    <source>
        <dbReference type="ARBA" id="ARBA00035197"/>
    </source>
</evidence>
<evidence type="ECO:0000256" key="8">
    <source>
        <dbReference type="SAM" id="MobiDB-lite"/>
    </source>
</evidence>
<dbReference type="PANTHER" id="PTHR12899:SF3">
    <property type="entry name" value="LARGE RIBOSOMAL SUBUNIT PROTEIN UL18M"/>
    <property type="match status" value="1"/>
</dbReference>
<evidence type="ECO:0000256" key="1">
    <source>
        <dbReference type="ARBA" id="ARBA00007116"/>
    </source>
</evidence>
<comment type="subunit">
    <text evidence="7">Part of the 50S ribosomal subunit; part of the 5S rRNA/L5/L18/L25 subcomplex. Contacts the 5S and 23S rRNAs.</text>
</comment>
<comment type="function">
    <text evidence="7">This is one of the proteins that bind and probably mediate the attachment of the 5S RNA into the large ribosomal subunit, where it forms part of the central protuberance.</text>
</comment>
<dbReference type="InterPro" id="IPR005484">
    <property type="entry name" value="Ribosomal_uL18_bac/plant/anim"/>
</dbReference>
<gene>
    <name evidence="7" type="primary">rplR</name>
    <name evidence="9" type="ORF">COB67_01795</name>
</gene>
<dbReference type="HAMAP" id="MF_01337_B">
    <property type="entry name" value="Ribosomal_uL18_B"/>
    <property type="match status" value="1"/>
</dbReference>
<evidence type="ECO:0000256" key="3">
    <source>
        <dbReference type="ARBA" id="ARBA00022884"/>
    </source>
</evidence>
<feature type="compositionally biased region" description="Basic residues" evidence="8">
    <location>
        <begin position="1"/>
        <end position="22"/>
    </location>
</feature>
<comment type="caution">
    <text evidence="9">The sequence shown here is derived from an EMBL/GenBank/DDBJ whole genome shotgun (WGS) entry which is preliminary data.</text>
</comment>
<dbReference type="GO" id="GO:0022625">
    <property type="term" value="C:cytosolic large ribosomal subunit"/>
    <property type="evidence" value="ECO:0007669"/>
    <property type="project" value="TreeGrafter"/>
</dbReference>
<accession>A0A2A4TB40</accession>
<keyword evidence="5 7" id="KW-0687">Ribonucleoprotein</keyword>
<dbReference type="Gene3D" id="3.30.420.100">
    <property type="match status" value="1"/>
</dbReference>
<evidence type="ECO:0000256" key="7">
    <source>
        <dbReference type="HAMAP-Rule" id="MF_01337"/>
    </source>
</evidence>
<dbReference type="CDD" id="cd00432">
    <property type="entry name" value="Ribosomal_L18_L5e"/>
    <property type="match status" value="1"/>
</dbReference>
<evidence type="ECO:0000256" key="5">
    <source>
        <dbReference type="ARBA" id="ARBA00023274"/>
    </source>
</evidence>
<dbReference type="GO" id="GO:0008097">
    <property type="term" value="F:5S rRNA binding"/>
    <property type="evidence" value="ECO:0007669"/>
    <property type="project" value="TreeGrafter"/>
</dbReference>
<keyword evidence="4 7" id="KW-0689">Ribosomal protein</keyword>
<dbReference type="FunFam" id="3.30.420.100:FF:000001">
    <property type="entry name" value="50S ribosomal protein L18"/>
    <property type="match status" value="1"/>
</dbReference>
<evidence type="ECO:0000313" key="9">
    <source>
        <dbReference type="EMBL" id="PCI30539.1"/>
    </source>
</evidence>
<dbReference type="InterPro" id="IPR004389">
    <property type="entry name" value="Ribosomal_uL18_bac-type"/>
</dbReference>
<feature type="region of interest" description="Disordered" evidence="8">
    <location>
        <begin position="1"/>
        <end position="30"/>
    </location>
</feature>
<dbReference type="AlphaFoldDB" id="A0A2A4TB40"/>
<reference evidence="10" key="1">
    <citation type="submission" date="2017-08" db="EMBL/GenBank/DDBJ databases">
        <title>A dynamic microbial community with high functional redundancy inhabits the cold, oxic subseafloor aquifer.</title>
        <authorList>
            <person name="Tully B.J."/>
            <person name="Wheat C.G."/>
            <person name="Glazer B.T."/>
            <person name="Huber J.A."/>
        </authorList>
    </citation>
    <scope>NUCLEOTIDE SEQUENCE [LARGE SCALE GENOMIC DNA]</scope>
</reference>
<organism evidence="9 10">
    <name type="scientific">SAR324 cluster bacterium</name>
    <dbReference type="NCBI Taxonomy" id="2024889"/>
    <lineage>
        <taxon>Bacteria</taxon>
        <taxon>Deltaproteobacteria</taxon>
        <taxon>SAR324 cluster</taxon>
    </lineage>
</organism>
<dbReference type="GO" id="GO:0006412">
    <property type="term" value="P:translation"/>
    <property type="evidence" value="ECO:0007669"/>
    <property type="project" value="UniProtKB-UniRule"/>
</dbReference>
<protein>
    <recommendedName>
        <fullName evidence="6 7">Large ribosomal subunit protein uL18</fullName>
    </recommendedName>
</protein>
<evidence type="ECO:0000313" key="10">
    <source>
        <dbReference type="Proteomes" id="UP000218113"/>
    </source>
</evidence>
<sequence length="123" mass="13138">MEASKKRLLTKGRKKKSIRKRISGTGERPRVSVTRSLKHISVQAIDDVSGSTVLGASTTQKELAELVGGKGGNKDAATKVGKAFGEKLVATGVKTIIFDRNGLMYHGRVKSLADGLREAGLDF</sequence>
<dbReference type="NCBIfam" id="TIGR00060">
    <property type="entry name" value="L18_bact"/>
    <property type="match status" value="1"/>
</dbReference>
<dbReference type="Pfam" id="PF00861">
    <property type="entry name" value="Ribosomal_L18p"/>
    <property type="match status" value="1"/>
</dbReference>
<dbReference type="EMBL" id="NVSR01000004">
    <property type="protein sequence ID" value="PCI30539.1"/>
    <property type="molecule type" value="Genomic_DNA"/>
</dbReference>
<dbReference type="GO" id="GO:0003735">
    <property type="term" value="F:structural constituent of ribosome"/>
    <property type="evidence" value="ECO:0007669"/>
    <property type="project" value="InterPro"/>
</dbReference>
<evidence type="ECO:0000256" key="4">
    <source>
        <dbReference type="ARBA" id="ARBA00022980"/>
    </source>
</evidence>
<evidence type="ECO:0000256" key="2">
    <source>
        <dbReference type="ARBA" id="ARBA00022730"/>
    </source>
</evidence>
<proteinExistence type="inferred from homology"/>